<name>A0ABR7X2M3_9SPHI</name>
<evidence type="ECO:0000313" key="4">
    <source>
        <dbReference type="Proteomes" id="UP000618754"/>
    </source>
</evidence>
<comment type="caution">
    <text evidence="3">The sequence shown here is derived from an EMBL/GenBank/DDBJ whole genome shotgun (WGS) entry which is preliminary data.</text>
</comment>
<dbReference type="NCBIfam" id="TIGR00177">
    <property type="entry name" value="molyb_syn"/>
    <property type="match status" value="1"/>
</dbReference>
<sequence>MLAEIITIGDEILIGQIVDTNSAWMARKLNAEGIRVKQVSSVSDNKEHILKALAEAAGRADIILITGGLGPTKDDITKLTLAEYFNVGLVLNNDALKNVENIFKKYNRPLLEVNHKQAEVPENCEIIQNNNGTAPGMWFNVDGKIYVSMPGVPFEMMYMMEDTVIPKLKTILKLPVILHKTILTVGEGESFLAEKIADIENDLPENIKLAYLPKMGQVRLRLSAYGDSETGLREKLEQFTARIVERVGHNVVAQEDIPLEKVILNFMAGKGLTLSVAESCTGGYVSHLITQHEGSSQVFFGGAVTYSYDLKENVLGVKNETLYQFGAVSRETATEMVEGALRQFKSDYAVAITGIAGPGGGTEDKPVGTVWIAVANANKTVVKKFTFGNKRIQNIERSAVAAFFMLITLLKES</sequence>
<accession>A0ABR7X2M3</accession>
<gene>
    <name evidence="3" type="ORF">IDJ75_06110</name>
</gene>
<dbReference type="NCBIfam" id="TIGR00199">
    <property type="entry name" value="PncC_domain"/>
    <property type="match status" value="1"/>
</dbReference>
<dbReference type="CDD" id="cd00885">
    <property type="entry name" value="cinA"/>
    <property type="match status" value="1"/>
</dbReference>
<dbReference type="SUPFAM" id="SSF53218">
    <property type="entry name" value="Molybdenum cofactor biosynthesis proteins"/>
    <property type="match status" value="1"/>
</dbReference>
<dbReference type="Gene3D" id="3.90.950.20">
    <property type="entry name" value="CinA-like"/>
    <property type="match status" value="1"/>
</dbReference>
<evidence type="ECO:0000256" key="1">
    <source>
        <dbReference type="HAMAP-Rule" id="MF_00226"/>
    </source>
</evidence>
<dbReference type="InterPro" id="IPR036653">
    <property type="entry name" value="CinA-like_C"/>
</dbReference>
<feature type="domain" description="MoaB/Mog" evidence="2">
    <location>
        <begin position="4"/>
        <end position="171"/>
    </location>
</feature>
<dbReference type="Pfam" id="PF00994">
    <property type="entry name" value="MoCF_biosynth"/>
    <property type="match status" value="1"/>
</dbReference>
<proteinExistence type="inferred from homology"/>
<dbReference type="SUPFAM" id="SSF142433">
    <property type="entry name" value="CinA-like"/>
    <property type="match status" value="1"/>
</dbReference>
<dbReference type="NCBIfam" id="TIGR00200">
    <property type="entry name" value="cinA_nterm"/>
    <property type="match status" value="1"/>
</dbReference>
<dbReference type="InterPro" id="IPR036425">
    <property type="entry name" value="MoaB/Mog-like_dom_sf"/>
</dbReference>
<dbReference type="InterPro" id="IPR050101">
    <property type="entry name" value="CinA"/>
</dbReference>
<dbReference type="EMBL" id="JACWMW010000001">
    <property type="protein sequence ID" value="MBD1384844.1"/>
    <property type="molecule type" value="Genomic_DNA"/>
</dbReference>
<dbReference type="Gene3D" id="3.40.980.10">
    <property type="entry name" value="MoaB/Mog-like domain"/>
    <property type="match status" value="1"/>
</dbReference>
<dbReference type="PANTHER" id="PTHR13939:SF0">
    <property type="entry name" value="NMN AMIDOHYDROLASE-LIKE PROTEIN YFAY"/>
    <property type="match status" value="1"/>
</dbReference>
<dbReference type="Gene3D" id="3.30.70.2860">
    <property type="match status" value="1"/>
</dbReference>
<protein>
    <recommendedName>
        <fullName evidence="1">CinA-like protein</fullName>
    </recommendedName>
</protein>
<reference evidence="3 4" key="1">
    <citation type="submission" date="2020-09" db="EMBL/GenBank/DDBJ databases">
        <title>Novel species of Mucilaginibacter isolated from a glacier on the Tibetan Plateau.</title>
        <authorList>
            <person name="Liu Q."/>
            <person name="Xin Y.-H."/>
        </authorList>
    </citation>
    <scope>NUCLEOTIDE SEQUENCE [LARGE SCALE GENOMIC DNA]</scope>
    <source>
        <strain evidence="3 4">CGMCC 1.13878</strain>
    </source>
</reference>
<evidence type="ECO:0000259" key="2">
    <source>
        <dbReference type="SMART" id="SM00852"/>
    </source>
</evidence>
<dbReference type="Proteomes" id="UP000618754">
    <property type="component" value="Unassembled WGS sequence"/>
</dbReference>
<dbReference type="PIRSF" id="PIRSF006728">
    <property type="entry name" value="CinA"/>
    <property type="match status" value="1"/>
</dbReference>
<dbReference type="InterPro" id="IPR008136">
    <property type="entry name" value="CinA_C"/>
</dbReference>
<dbReference type="PANTHER" id="PTHR13939">
    <property type="entry name" value="NICOTINAMIDE-NUCLEOTIDE AMIDOHYDROLASE PNCC"/>
    <property type="match status" value="1"/>
</dbReference>
<dbReference type="RefSeq" id="WP_191174689.1">
    <property type="nucleotide sequence ID" value="NZ_JACWMW010000001.1"/>
</dbReference>
<dbReference type="Pfam" id="PF02464">
    <property type="entry name" value="CinA"/>
    <property type="match status" value="1"/>
</dbReference>
<dbReference type="Pfam" id="PF18146">
    <property type="entry name" value="CinA_KH"/>
    <property type="match status" value="1"/>
</dbReference>
<organism evidence="3 4">
    <name type="scientific">Mucilaginibacter rigui</name>
    <dbReference type="NCBI Taxonomy" id="534635"/>
    <lineage>
        <taxon>Bacteria</taxon>
        <taxon>Pseudomonadati</taxon>
        <taxon>Bacteroidota</taxon>
        <taxon>Sphingobacteriia</taxon>
        <taxon>Sphingobacteriales</taxon>
        <taxon>Sphingobacteriaceae</taxon>
        <taxon>Mucilaginibacter</taxon>
    </lineage>
</organism>
<dbReference type="SMART" id="SM00852">
    <property type="entry name" value="MoCF_biosynth"/>
    <property type="match status" value="1"/>
</dbReference>
<dbReference type="InterPro" id="IPR008135">
    <property type="entry name" value="Competence-induced_CinA"/>
</dbReference>
<evidence type="ECO:0000313" key="3">
    <source>
        <dbReference type="EMBL" id="MBD1384844.1"/>
    </source>
</evidence>
<dbReference type="NCBIfam" id="NF001813">
    <property type="entry name" value="PRK00549.1"/>
    <property type="match status" value="1"/>
</dbReference>
<keyword evidence="4" id="KW-1185">Reference proteome</keyword>
<dbReference type="InterPro" id="IPR001453">
    <property type="entry name" value="MoaB/Mog_dom"/>
</dbReference>
<dbReference type="InterPro" id="IPR041424">
    <property type="entry name" value="CinA_KH"/>
</dbReference>
<comment type="similarity">
    <text evidence="1">Belongs to the CinA family.</text>
</comment>
<dbReference type="HAMAP" id="MF_00226_B">
    <property type="entry name" value="CinA_B"/>
    <property type="match status" value="1"/>
</dbReference>